<dbReference type="GO" id="GO:0016787">
    <property type="term" value="F:hydrolase activity"/>
    <property type="evidence" value="ECO:0007669"/>
    <property type="project" value="UniProtKB-KW"/>
</dbReference>
<dbReference type="InterPro" id="IPR009614">
    <property type="entry name" value="YoeB_toxin"/>
</dbReference>
<comment type="similarity">
    <text evidence="1">Belongs to the YoeB family.</text>
</comment>
<evidence type="ECO:0000313" key="8">
    <source>
        <dbReference type="Proteomes" id="UP000015620"/>
    </source>
</evidence>
<evidence type="ECO:0000256" key="3">
    <source>
        <dbReference type="ARBA" id="ARBA00022722"/>
    </source>
</evidence>
<name>S5ZL89_9SPIR</name>
<reference evidence="7 8" key="1">
    <citation type="journal article" date="2013" name="PLoS ONE">
        <title>Genome-Wide Relatedness of Treponema pedis, from Gingiva and Necrotic Skin Lesions of Pigs, with the Human Oral Pathogen Treponema denticola.</title>
        <authorList>
            <person name="Svartstrom O."/>
            <person name="Mushtaq M."/>
            <person name="Pringle M."/>
            <person name="Segerman B."/>
        </authorList>
    </citation>
    <scope>NUCLEOTIDE SEQUENCE [LARGE SCALE GENOMIC DNA]</scope>
    <source>
        <strain evidence="7">T A4</strain>
    </source>
</reference>
<sequence length="87" mass="10505">MNRLWTDLAWEQYLYWQEQDKKTLRKINKLIEDISRNGNQGLGRPEPLKGNLTGLWSREIDKKNRLIYVIEDDTLTIIQCKNHYKDK</sequence>
<evidence type="ECO:0000256" key="4">
    <source>
        <dbReference type="ARBA" id="ARBA00022759"/>
    </source>
</evidence>
<keyword evidence="8" id="KW-1185">Reference proteome</keyword>
<dbReference type="GO" id="GO:0006401">
    <property type="term" value="P:RNA catabolic process"/>
    <property type="evidence" value="ECO:0007669"/>
    <property type="project" value="InterPro"/>
</dbReference>
<dbReference type="NCBIfam" id="TIGR02116">
    <property type="entry name" value="toxin_Txe_YoeB"/>
    <property type="match status" value="1"/>
</dbReference>
<dbReference type="PATRIC" id="fig|1291379.3.peg.842"/>
<evidence type="ECO:0000256" key="5">
    <source>
        <dbReference type="ARBA" id="ARBA00022801"/>
    </source>
</evidence>
<dbReference type="STRING" id="1291379.TPE_0846"/>
<dbReference type="InterPro" id="IPR035093">
    <property type="entry name" value="RelE/ParE_toxin_dom_sf"/>
</dbReference>
<dbReference type="GO" id="GO:0004519">
    <property type="term" value="F:endonuclease activity"/>
    <property type="evidence" value="ECO:0007669"/>
    <property type="project" value="UniProtKB-KW"/>
</dbReference>
<dbReference type="Pfam" id="PF06769">
    <property type="entry name" value="YoeB_toxin"/>
    <property type="match status" value="1"/>
</dbReference>
<dbReference type="AlphaFoldDB" id="S5ZL89"/>
<dbReference type="GeneID" id="301089498"/>
<dbReference type="SUPFAM" id="SSF143011">
    <property type="entry name" value="RelE-like"/>
    <property type="match status" value="1"/>
</dbReference>
<evidence type="ECO:0000313" key="7">
    <source>
        <dbReference type="EMBL" id="AGT43342.1"/>
    </source>
</evidence>
<organism evidence="7 8">
    <name type="scientific">Treponema pedis str. T A4</name>
    <dbReference type="NCBI Taxonomy" id="1291379"/>
    <lineage>
        <taxon>Bacteria</taxon>
        <taxon>Pseudomonadati</taxon>
        <taxon>Spirochaetota</taxon>
        <taxon>Spirochaetia</taxon>
        <taxon>Spirochaetales</taxon>
        <taxon>Treponemataceae</taxon>
        <taxon>Treponema</taxon>
    </lineage>
</organism>
<gene>
    <name evidence="7" type="ORF">TPE_0846</name>
</gene>
<dbReference type="EMBL" id="CP004120">
    <property type="protein sequence ID" value="AGT43342.1"/>
    <property type="molecule type" value="Genomic_DNA"/>
</dbReference>
<dbReference type="RefSeq" id="WP_020964642.1">
    <property type="nucleotide sequence ID" value="NC_022097.1"/>
</dbReference>
<evidence type="ECO:0000256" key="6">
    <source>
        <dbReference type="ARBA" id="ARBA00030388"/>
    </source>
</evidence>
<dbReference type="OrthoDB" id="9801102at2"/>
<protein>
    <recommendedName>
        <fullName evidence="6">Putative mRNA interferase YoeB</fullName>
    </recommendedName>
</protein>
<accession>S5ZL89</accession>
<dbReference type="GO" id="GO:0045892">
    <property type="term" value="P:negative regulation of DNA-templated transcription"/>
    <property type="evidence" value="ECO:0007669"/>
    <property type="project" value="TreeGrafter"/>
</dbReference>
<keyword evidence="4" id="KW-0255">Endonuclease</keyword>
<dbReference type="Gene3D" id="3.30.2310.20">
    <property type="entry name" value="RelE-like"/>
    <property type="match status" value="1"/>
</dbReference>
<keyword evidence="2" id="KW-1277">Toxin-antitoxin system</keyword>
<proteinExistence type="inferred from homology"/>
<dbReference type="KEGG" id="tped:TPE_0846"/>
<dbReference type="Proteomes" id="UP000015620">
    <property type="component" value="Chromosome"/>
</dbReference>
<dbReference type="HOGENOM" id="CLU_169492_2_2_12"/>
<dbReference type="PANTHER" id="PTHR38039:SF1">
    <property type="entry name" value="TOXIN YOEB"/>
    <property type="match status" value="1"/>
</dbReference>
<evidence type="ECO:0000256" key="2">
    <source>
        <dbReference type="ARBA" id="ARBA00022649"/>
    </source>
</evidence>
<keyword evidence="3" id="KW-0540">Nuclease</keyword>
<evidence type="ECO:0000256" key="1">
    <source>
        <dbReference type="ARBA" id="ARBA00008172"/>
    </source>
</evidence>
<keyword evidence="5" id="KW-0378">Hydrolase</keyword>
<dbReference type="PANTHER" id="PTHR38039">
    <property type="entry name" value="TOXIN YOEB"/>
    <property type="match status" value="1"/>
</dbReference>